<dbReference type="Gene3D" id="1.10.101.10">
    <property type="entry name" value="PGBD-like superfamily/PGBD"/>
    <property type="match status" value="1"/>
</dbReference>
<proteinExistence type="predicted"/>
<feature type="transmembrane region" description="Helical" evidence="1">
    <location>
        <begin position="297"/>
        <end position="315"/>
    </location>
</feature>
<dbReference type="RefSeq" id="WP_052244736.1">
    <property type="nucleotide sequence ID" value="NZ_BMGQ01000019.1"/>
</dbReference>
<dbReference type="InterPro" id="IPR002477">
    <property type="entry name" value="Peptidoglycan-bd-like"/>
</dbReference>
<dbReference type="InterPro" id="IPR036365">
    <property type="entry name" value="PGBD-like_sf"/>
</dbReference>
<dbReference type="SUPFAM" id="SSF47090">
    <property type="entry name" value="PGBD-like"/>
    <property type="match status" value="1"/>
</dbReference>
<keyword evidence="1" id="KW-1133">Transmembrane helix</keyword>
<feature type="domain" description="Peptidoglycan binding-like" evidence="2">
    <location>
        <begin position="207"/>
        <end position="244"/>
    </location>
</feature>
<keyword evidence="1" id="KW-0472">Membrane</keyword>
<dbReference type="GeneID" id="66503731"/>
<feature type="domain" description="N-acetylmuramidase" evidence="3">
    <location>
        <begin position="82"/>
        <end position="180"/>
    </location>
</feature>
<keyword evidence="5" id="KW-1185">Reference proteome</keyword>
<accession>A0A0B3S3J7</accession>
<dbReference type="OrthoDB" id="1523598at2"/>
<organism evidence="4 5">
    <name type="scientific">Mameliella alba</name>
    <dbReference type="NCBI Taxonomy" id="561184"/>
    <lineage>
        <taxon>Bacteria</taxon>
        <taxon>Pseudomonadati</taxon>
        <taxon>Pseudomonadota</taxon>
        <taxon>Alphaproteobacteria</taxon>
        <taxon>Rhodobacterales</taxon>
        <taxon>Roseobacteraceae</taxon>
        <taxon>Mameliella</taxon>
    </lineage>
</organism>
<reference evidence="4 5" key="1">
    <citation type="submission" date="2014-10" db="EMBL/GenBank/DDBJ databases">
        <title>Genome sequence of Ponticoccus sp. strain UMTAT08 isolated from clonal culture of toxic dinoflagellate Alexandrium tamiyavanichii.</title>
        <authorList>
            <person name="Gan H.Y."/>
            <person name="Muhd D.-D."/>
            <person name="Mohd Noor M.E."/>
            <person name="Yeong Y.S."/>
            <person name="Usup G."/>
        </authorList>
    </citation>
    <scope>NUCLEOTIDE SEQUENCE [LARGE SCALE GENOMIC DNA]</scope>
    <source>
        <strain evidence="4 5">UMTAT08</strain>
    </source>
</reference>
<dbReference type="InterPro" id="IPR036366">
    <property type="entry name" value="PGBDSf"/>
</dbReference>
<comment type="caution">
    <text evidence="4">The sequence shown here is derived from an EMBL/GenBank/DDBJ whole genome shotgun (WGS) entry which is preliminary data.</text>
</comment>
<evidence type="ECO:0000313" key="4">
    <source>
        <dbReference type="EMBL" id="KHQ51266.1"/>
    </source>
</evidence>
<evidence type="ECO:0000259" key="2">
    <source>
        <dbReference type="Pfam" id="PF01471"/>
    </source>
</evidence>
<dbReference type="EMBL" id="JSUQ01000019">
    <property type="protein sequence ID" value="KHQ51266.1"/>
    <property type="molecule type" value="Genomic_DNA"/>
</dbReference>
<evidence type="ECO:0000259" key="3">
    <source>
        <dbReference type="Pfam" id="PF11860"/>
    </source>
</evidence>
<protein>
    <submittedName>
        <fullName evidence="4">Peptidoglycan-binding domain 1 protein</fullName>
    </submittedName>
</protein>
<keyword evidence="1" id="KW-0812">Transmembrane</keyword>
<dbReference type="Pfam" id="PF01471">
    <property type="entry name" value="PG_binding_1"/>
    <property type="match status" value="1"/>
</dbReference>
<dbReference type="Pfam" id="PF11860">
    <property type="entry name" value="Muramidase"/>
    <property type="match status" value="1"/>
</dbReference>
<gene>
    <name evidence="4" type="ORF">OA50_04299</name>
</gene>
<accession>A0A225PI04</accession>
<evidence type="ECO:0000256" key="1">
    <source>
        <dbReference type="SAM" id="Phobius"/>
    </source>
</evidence>
<name>A0A0B3S3J7_9RHOB</name>
<dbReference type="InterPro" id="IPR024408">
    <property type="entry name" value="Muramidase"/>
</dbReference>
<evidence type="ECO:0000313" key="5">
    <source>
        <dbReference type="Proteomes" id="UP000030960"/>
    </source>
</evidence>
<dbReference type="Proteomes" id="UP000030960">
    <property type="component" value="Unassembled WGS sequence"/>
</dbReference>
<dbReference type="STRING" id="561184.SAMN05216376_12061"/>
<sequence>MANLPWKGAARPRSAHVMRAAATALRCEEAAIRAVFEAEAAGAGFLSDGTLKRRFEPHHMPGSAMGWREAFKIKPGRREALFLEAFDRDPEAALRATSWGLPQIMGFNHADAGFGSAREMVKAMAQGEDFQISAFTALVIAWGLDSAIRAHDWHEFERRYNGGGQGGAYARKMEKLYRKHSGRASAEVLRLGSSGANVTRLQAALGIVADGDFGPATKAAVEAFQTKADLPADGIVGARTWAALEAAGTKPAKVQATPGDALLDRAEDALRKGGLGAGAGFTGRDLLDRVPQGAIEALTYGAVALALLYALTLILRRLRRAAR</sequence>
<dbReference type="AlphaFoldDB" id="A0A0B3S3J7"/>